<accession>A0A1W2H2V1</accession>
<feature type="transmembrane region" description="Helical" evidence="8">
    <location>
        <begin position="47"/>
        <end position="65"/>
    </location>
</feature>
<evidence type="ECO:0000256" key="8">
    <source>
        <dbReference type="SAM" id="Phobius"/>
    </source>
</evidence>
<feature type="coiled-coil region" evidence="7">
    <location>
        <begin position="341"/>
        <end position="389"/>
    </location>
</feature>
<dbReference type="SUPFAM" id="SSF47384">
    <property type="entry name" value="Homodimeric domain of signal transducing histidine kinase"/>
    <property type="match status" value="1"/>
</dbReference>
<name>A0A1W2H2V1_9BACT</name>
<dbReference type="InterPro" id="IPR004358">
    <property type="entry name" value="Sig_transdc_His_kin-like_C"/>
</dbReference>
<keyword evidence="5" id="KW-0808">Transferase</keyword>
<feature type="transmembrane region" description="Helical" evidence="8">
    <location>
        <begin position="282"/>
        <end position="302"/>
    </location>
</feature>
<dbReference type="CDD" id="cd06225">
    <property type="entry name" value="HAMP"/>
    <property type="match status" value="1"/>
</dbReference>
<dbReference type="Gene3D" id="3.30.565.10">
    <property type="entry name" value="Histidine kinase-like ATPase, C-terminal domain"/>
    <property type="match status" value="1"/>
</dbReference>
<dbReference type="SMART" id="SM00387">
    <property type="entry name" value="HATPase_c"/>
    <property type="match status" value="1"/>
</dbReference>
<dbReference type="GO" id="GO:0016020">
    <property type="term" value="C:membrane"/>
    <property type="evidence" value="ECO:0007669"/>
    <property type="project" value="UniProtKB-SubCell"/>
</dbReference>
<comment type="subcellular location">
    <subcellularLocation>
        <location evidence="2">Membrane</location>
    </subcellularLocation>
</comment>
<evidence type="ECO:0000259" key="10">
    <source>
        <dbReference type="PROSITE" id="PS50885"/>
    </source>
</evidence>
<dbReference type="CDD" id="cd00082">
    <property type="entry name" value="HisKA"/>
    <property type="match status" value="1"/>
</dbReference>
<dbReference type="SUPFAM" id="SSF55874">
    <property type="entry name" value="ATPase domain of HSP90 chaperone/DNA topoisomerase II/histidine kinase"/>
    <property type="match status" value="1"/>
</dbReference>
<evidence type="ECO:0000313" key="12">
    <source>
        <dbReference type="Proteomes" id="UP000192333"/>
    </source>
</evidence>
<feature type="transmembrane region" description="Helical" evidence="8">
    <location>
        <begin position="107"/>
        <end position="130"/>
    </location>
</feature>
<protein>
    <recommendedName>
        <fullName evidence="3">histidine kinase</fullName>
        <ecNumber evidence="3">2.7.13.3</ecNumber>
    </recommendedName>
</protein>
<dbReference type="SMART" id="SM00304">
    <property type="entry name" value="HAMP"/>
    <property type="match status" value="1"/>
</dbReference>
<proteinExistence type="predicted"/>
<dbReference type="InterPro" id="IPR003661">
    <property type="entry name" value="HisK_dim/P_dom"/>
</dbReference>
<dbReference type="Gene3D" id="1.10.287.130">
    <property type="match status" value="1"/>
</dbReference>
<evidence type="ECO:0000256" key="5">
    <source>
        <dbReference type="ARBA" id="ARBA00022679"/>
    </source>
</evidence>
<dbReference type="Gene3D" id="6.10.340.10">
    <property type="match status" value="1"/>
</dbReference>
<evidence type="ECO:0000256" key="3">
    <source>
        <dbReference type="ARBA" id="ARBA00012438"/>
    </source>
</evidence>
<keyword evidence="4" id="KW-0597">Phosphoprotein</keyword>
<feature type="transmembrane region" description="Helical" evidence="8">
    <location>
        <begin position="136"/>
        <end position="156"/>
    </location>
</feature>
<dbReference type="SUPFAM" id="SSF158472">
    <property type="entry name" value="HAMP domain-like"/>
    <property type="match status" value="1"/>
</dbReference>
<dbReference type="Proteomes" id="UP000192333">
    <property type="component" value="Chromosome I"/>
</dbReference>
<evidence type="ECO:0000259" key="9">
    <source>
        <dbReference type="PROSITE" id="PS50109"/>
    </source>
</evidence>
<dbReference type="PROSITE" id="PS50109">
    <property type="entry name" value="HIS_KIN"/>
    <property type="match status" value="1"/>
</dbReference>
<keyword evidence="6 11" id="KW-0418">Kinase</keyword>
<evidence type="ECO:0000256" key="6">
    <source>
        <dbReference type="ARBA" id="ARBA00022777"/>
    </source>
</evidence>
<dbReference type="STRING" id="758820.SAMN00777080_1381"/>
<keyword evidence="12" id="KW-1185">Reference proteome</keyword>
<keyword evidence="8" id="KW-0472">Membrane</keyword>
<dbReference type="PRINTS" id="PR00344">
    <property type="entry name" value="BCTRLSENSOR"/>
</dbReference>
<evidence type="ECO:0000256" key="1">
    <source>
        <dbReference type="ARBA" id="ARBA00000085"/>
    </source>
</evidence>
<dbReference type="Pfam" id="PF00672">
    <property type="entry name" value="HAMP"/>
    <property type="match status" value="1"/>
</dbReference>
<evidence type="ECO:0000256" key="2">
    <source>
        <dbReference type="ARBA" id="ARBA00004370"/>
    </source>
</evidence>
<dbReference type="PROSITE" id="PS50885">
    <property type="entry name" value="HAMP"/>
    <property type="match status" value="1"/>
</dbReference>
<dbReference type="PANTHER" id="PTHR43065">
    <property type="entry name" value="SENSOR HISTIDINE KINASE"/>
    <property type="match status" value="1"/>
</dbReference>
<feature type="domain" description="HAMP" evidence="10">
    <location>
        <begin position="304"/>
        <end position="356"/>
    </location>
</feature>
<evidence type="ECO:0000256" key="7">
    <source>
        <dbReference type="SAM" id="Coils"/>
    </source>
</evidence>
<dbReference type="InterPro" id="IPR036097">
    <property type="entry name" value="HisK_dim/P_sf"/>
</dbReference>
<comment type="catalytic activity">
    <reaction evidence="1">
        <text>ATP + protein L-histidine = ADP + protein N-phospho-L-histidine.</text>
        <dbReference type="EC" id="2.7.13.3"/>
    </reaction>
</comment>
<dbReference type="InterPro" id="IPR003594">
    <property type="entry name" value="HATPase_dom"/>
</dbReference>
<organism evidence="11 12">
    <name type="scientific">Aquiflexum balticum DSM 16537</name>
    <dbReference type="NCBI Taxonomy" id="758820"/>
    <lineage>
        <taxon>Bacteria</taxon>
        <taxon>Pseudomonadati</taxon>
        <taxon>Bacteroidota</taxon>
        <taxon>Cytophagia</taxon>
        <taxon>Cytophagales</taxon>
        <taxon>Cyclobacteriaceae</taxon>
        <taxon>Aquiflexum</taxon>
    </lineage>
</organism>
<reference evidence="12" key="1">
    <citation type="submission" date="2017-04" db="EMBL/GenBank/DDBJ databases">
        <authorList>
            <person name="Varghese N."/>
            <person name="Submissions S."/>
        </authorList>
    </citation>
    <scope>NUCLEOTIDE SEQUENCE [LARGE SCALE GENOMIC DNA]</scope>
    <source>
        <strain evidence="12">DSM 16537</strain>
    </source>
</reference>
<keyword evidence="7" id="KW-0175">Coiled coil</keyword>
<dbReference type="SMART" id="SM00388">
    <property type="entry name" value="HisKA"/>
    <property type="match status" value="1"/>
</dbReference>
<dbReference type="AlphaFoldDB" id="A0A1W2H2V1"/>
<feature type="transmembrane region" description="Helical" evidence="8">
    <location>
        <begin position="187"/>
        <end position="205"/>
    </location>
</feature>
<dbReference type="Pfam" id="PF02518">
    <property type="entry name" value="HATPase_c"/>
    <property type="match status" value="1"/>
</dbReference>
<dbReference type="PANTHER" id="PTHR43065:SF42">
    <property type="entry name" value="TWO-COMPONENT SENSOR PPRA"/>
    <property type="match status" value="1"/>
</dbReference>
<sequence length="661" mass="74179">MMSQLFDSDLYRLHPSFIAAFAEFILSLFIFSYFLSLKGKTKDTWMMVGFIGILMSTYFVDLAVTSSSPPIYSIFRVIHLSLFSIWMLYWIWVAYNYRGKPWPREGVFAIIIAGVLVVAILIDDIIYQLPKIGANFFFKTISFHTVVIFWVFVVLLRRFYFLKKALVRANEKDGDNSSNYIDHKVTAIRAFAVLSICWFFLLLITKSPITYHSGQMILLLGIMMIHISFTQEITSIQVKLVILPLSAILVILGIMPFILFGTSSPESTWGESNLELQQKLSLFVWIIPSSAIFILVAFFLFYRIGILKPLSLLMNGVQHIEKGDLNVKVPIFNRDEIGSLAKNVNEMAFSLKLSKEELENKVLERTFQLQESINQLKSTQAQLIQSEKMASLGELTAGIAHEIQNPLNFVNNFSEVSAELLDEVKETRTKSQETRPRTEEDEIEDEILEDIKKNLEKINHHGKRADAIVKGMLEHSRTSTGEKAPTDLNALAEEYVRLSYHGFRAKDKSFNADYKLDLDPNLPKVNVVASDIGRVILNLVNNAFYAVHEKSKSTPQPSRNIGTGSQGGAVLAPTVILKTTTVKSPSGDLGVEISVKDNGNGIPDSIKEKIFQPFFTTKPTGSGTGLGLSLSYDIVKAHGGELRVESSEGEYTTITIILPAK</sequence>
<evidence type="ECO:0000313" key="11">
    <source>
        <dbReference type="EMBL" id="SMD42816.1"/>
    </source>
</evidence>
<dbReference type="RefSeq" id="WP_172805174.1">
    <property type="nucleotide sequence ID" value="NZ_LT838813.1"/>
</dbReference>
<feature type="transmembrane region" description="Helical" evidence="8">
    <location>
        <begin position="211"/>
        <end position="229"/>
    </location>
</feature>
<gene>
    <name evidence="11" type="ORF">SAMN00777080_1381</name>
</gene>
<dbReference type="EC" id="2.7.13.3" evidence="3"/>
<dbReference type="EMBL" id="LT838813">
    <property type="protein sequence ID" value="SMD42816.1"/>
    <property type="molecule type" value="Genomic_DNA"/>
</dbReference>
<keyword evidence="8" id="KW-1133">Transmembrane helix</keyword>
<dbReference type="InterPro" id="IPR005467">
    <property type="entry name" value="His_kinase_dom"/>
</dbReference>
<feature type="transmembrane region" description="Helical" evidence="8">
    <location>
        <begin position="241"/>
        <end position="262"/>
    </location>
</feature>
<feature type="transmembrane region" description="Helical" evidence="8">
    <location>
        <begin position="16"/>
        <end position="35"/>
    </location>
</feature>
<keyword evidence="8" id="KW-0812">Transmembrane</keyword>
<feature type="transmembrane region" description="Helical" evidence="8">
    <location>
        <begin position="71"/>
        <end position="95"/>
    </location>
</feature>
<evidence type="ECO:0000256" key="4">
    <source>
        <dbReference type="ARBA" id="ARBA00022553"/>
    </source>
</evidence>
<feature type="domain" description="Histidine kinase" evidence="9">
    <location>
        <begin position="398"/>
        <end position="661"/>
    </location>
</feature>
<dbReference type="InterPro" id="IPR003660">
    <property type="entry name" value="HAMP_dom"/>
</dbReference>
<dbReference type="GO" id="GO:0000155">
    <property type="term" value="F:phosphorelay sensor kinase activity"/>
    <property type="evidence" value="ECO:0007669"/>
    <property type="project" value="InterPro"/>
</dbReference>
<dbReference type="InterPro" id="IPR036890">
    <property type="entry name" value="HATPase_C_sf"/>
</dbReference>